<reference evidence="1" key="2">
    <citation type="submission" date="2023-05" db="EMBL/GenBank/DDBJ databases">
        <authorList>
            <consortium name="Lawrence Berkeley National Laboratory"/>
            <person name="Steindorff A."/>
            <person name="Hensen N."/>
            <person name="Bonometti L."/>
            <person name="Westerberg I."/>
            <person name="Brannstrom I.O."/>
            <person name="Guillou S."/>
            <person name="Cros-Aarteil S."/>
            <person name="Calhoun S."/>
            <person name="Haridas S."/>
            <person name="Kuo A."/>
            <person name="Mondo S."/>
            <person name="Pangilinan J."/>
            <person name="Riley R."/>
            <person name="Labutti K."/>
            <person name="Andreopoulos B."/>
            <person name="Lipzen A."/>
            <person name="Chen C."/>
            <person name="Yanf M."/>
            <person name="Daum C."/>
            <person name="Ng V."/>
            <person name="Clum A."/>
            <person name="Ohm R."/>
            <person name="Martin F."/>
            <person name="Silar P."/>
            <person name="Natvig D."/>
            <person name="Lalanne C."/>
            <person name="Gautier V."/>
            <person name="Ament-Velasquez S.L."/>
            <person name="Kruys A."/>
            <person name="Hutchinson M.I."/>
            <person name="Powell A.J."/>
            <person name="Barry K."/>
            <person name="Miller A.N."/>
            <person name="Grigoriev I.V."/>
            <person name="Debuchy R."/>
            <person name="Gladieux P."/>
            <person name="Thoren M.H."/>
            <person name="Johannesson H."/>
        </authorList>
    </citation>
    <scope>NUCLEOTIDE SEQUENCE</scope>
    <source>
        <strain evidence="1">PSN309</strain>
    </source>
</reference>
<proteinExistence type="predicted"/>
<accession>A0AAN6X5T7</accession>
<evidence type="ECO:0000313" key="2">
    <source>
        <dbReference type="Proteomes" id="UP001302126"/>
    </source>
</evidence>
<organism evidence="1 2">
    <name type="scientific">Podospora australis</name>
    <dbReference type="NCBI Taxonomy" id="1536484"/>
    <lineage>
        <taxon>Eukaryota</taxon>
        <taxon>Fungi</taxon>
        <taxon>Dikarya</taxon>
        <taxon>Ascomycota</taxon>
        <taxon>Pezizomycotina</taxon>
        <taxon>Sordariomycetes</taxon>
        <taxon>Sordariomycetidae</taxon>
        <taxon>Sordariales</taxon>
        <taxon>Podosporaceae</taxon>
        <taxon>Podospora</taxon>
    </lineage>
</organism>
<gene>
    <name evidence="1" type="ORF">QBC35DRAFT_480675</name>
</gene>
<dbReference type="EMBL" id="MU864350">
    <property type="protein sequence ID" value="KAK4193933.1"/>
    <property type="molecule type" value="Genomic_DNA"/>
</dbReference>
<keyword evidence="2" id="KW-1185">Reference proteome</keyword>
<dbReference type="AlphaFoldDB" id="A0AAN6X5T7"/>
<dbReference type="Proteomes" id="UP001302126">
    <property type="component" value="Unassembled WGS sequence"/>
</dbReference>
<protein>
    <submittedName>
        <fullName evidence="1">Uncharacterized protein</fullName>
    </submittedName>
</protein>
<sequence>MTRYLKDQCSSSLSAIKVGNTQIRKLHSYSSCEVALLKVTENKGISTMSLLQSYRGLSPRAKLSFGIGLLAWGVIGLQLSDKAEEKLGYTPTEEDKKALERMTPKIHTVTRDKP</sequence>
<comment type="caution">
    <text evidence="1">The sequence shown here is derived from an EMBL/GenBank/DDBJ whole genome shotgun (WGS) entry which is preliminary data.</text>
</comment>
<reference evidence="1" key="1">
    <citation type="journal article" date="2023" name="Mol. Phylogenet. Evol.">
        <title>Genome-scale phylogeny and comparative genomics of the fungal order Sordariales.</title>
        <authorList>
            <person name="Hensen N."/>
            <person name="Bonometti L."/>
            <person name="Westerberg I."/>
            <person name="Brannstrom I.O."/>
            <person name="Guillou S."/>
            <person name="Cros-Aarteil S."/>
            <person name="Calhoun S."/>
            <person name="Haridas S."/>
            <person name="Kuo A."/>
            <person name="Mondo S."/>
            <person name="Pangilinan J."/>
            <person name="Riley R."/>
            <person name="LaButti K."/>
            <person name="Andreopoulos B."/>
            <person name="Lipzen A."/>
            <person name="Chen C."/>
            <person name="Yan M."/>
            <person name="Daum C."/>
            <person name="Ng V."/>
            <person name="Clum A."/>
            <person name="Steindorff A."/>
            <person name="Ohm R.A."/>
            <person name="Martin F."/>
            <person name="Silar P."/>
            <person name="Natvig D.O."/>
            <person name="Lalanne C."/>
            <person name="Gautier V."/>
            <person name="Ament-Velasquez S.L."/>
            <person name="Kruys A."/>
            <person name="Hutchinson M.I."/>
            <person name="Powell A.J."/>
            <person name="Barry K."/>
            <person name="Miller A.N."/>
            <person name="Grigoriev I.V."/>
            <person name="Debuchy R."/>
            <person name="Gladieux P."/>
            <person name="Hiltunen Thoren M."/>
            <person name="Johannesson H."/>
        </authorList>
    </citation>
    <scope>NUCLEOTIDE SEQUENCE</scope>
    <source>
        <strain evidence="1">PSN309</strain>
    </source>
</reference>
<evidence type="ECO:0000313" key="1">
    <source>
        <dbReference type="EMBL" id="KAK4193933.1"/>
    </source>
</evidence>
<name>A0AAN6X5T7_9PEZI</name>